<name>A0ACB9NX52_9MYRT</name>
<proteinExistence type="predicted"/>
<reference evidence="2" key="1">
    <citation type="journal article" date="2023" name="Front. Plant Sci.">
        <title>Chromosomal-level genome assembly of Melastoma candidum provides insights into trichome evolution.</title>
        <authorList>
            <person name="Zhong Y."/>
            <person name="Wu W."/>
            <person name="Sun C."/>
            <person name="Zou P."/>
            <person name="Liu Y."/>
            <person name="Dai S."/>
            <person name="Zhou R."/>
        </authorList>
    </citation>
    <scope>NUCLEOTIDE SEQUENCE [LARGE SCALE GENOMIC DNA]</scope>
</reference>
<dbReference type="Proteomes" id="UP001057402">
    <property type="component" value="Chromosome 7"/>
</dbReference>
<accession>A0ACB9NX52</accession>
<protein>
    <submittedName>
        <fullName evidence="1">Uncharacterized protein</fullName>
    </submittedName>
</protein>
<gene>
    <name evidence="1" type="ORF">MLD38_023849</name>
</gene>
<dbReference type="EMBL" id="CM042886">
    <property type="protein sequence ID" value="KAI4338840.1"/>
    <property type="molecule type" value="Genomic_DNA"/>
</dbReference>
<comment type="caution">
    <text evidence="1">The sequence shown here is derived from an EMBL/GenBank/DDBJ whole genome shotgun (WGS) entry which is preliminary data.</text>
</comment>
<organism evidence="1 2">
    <name type="scientific">Melastoma candidum</name>
    <dbReference type="NCBI Taxonomy" id="119954"/>
    <lineage>
        <taxon>Eukaryota</taxon>
        <taxon>Viridiplantae</taxon>
        <taxon>Streptophyta</taxon>
        <taxon>Embryophyta</taxon>
        <taxon>Tracheophyta</taxon>
        <taxon>Spermatophyta</taxon>
        <taxon>Magnoliopsida</taxon>
        <taxon>eudicotyledons</taxon>
        <taxon>Gunneridae</taxon>
        <taxon>Pentapetalae</taxon>
        <taxon>rosids</taxon>
        <taxon>malvids</taxon>
        <taxon>Myrtales</taxon>
        <taxon>Melastomataceae</taxon>
        <taxon>Melastomatoideae</taxon>
        <taxon>Melastomateae</taxon>
        <taxon>Melastoma</taxon>
    </lineage>
</organism>
<evidence type="ECO:0000313" key="1">
    <source>
        <dbReference type="EMBL" id="KAI4338840.1"/>
    </source>
</evidence>
<sequence>MLLLPIMAGCSYHHLHHFHEIQSGDDRGGFSGGVSSQLGSVEYRHARRKFLKSYSFLSSAVVTRRDRPGGIVGQWLKGRLANYVRGARDAAVGALVDAR</sequence>
<keyword evidence="2" id="KW-1185">Reference proteome</keyword>
<evidence type="ECO:0000313" key="2">
    <source>
        <dbReference type="Proteomes" id="UP001057402"/>
    </source>
</evidence>